<dbReference type="PATRIC" id="fig|229920.5.peg.1580"/>
<proteinExistence type="predicted"/>
<dbReference type="InterPro" id="IPR003607">
    <property type="entry name" value="HD/PDEase_dom"/>
</dbReference>
<dbReference type="Proteomes" id="UP000050430">
    <property type="component" value="Unassembled WGS sequence"/>
</dbReference>
<comment type="caution">
    <text evidence="2">The sequence shown here is derived from an EMBL/GenBank/DDBJ whole genome shotgun (WGS) entry which is preliminary data.</text>
</comment>
<sequence>MLSERFKDALWRATDLHANQSRKGSGVPFVAHLLGVASLVLEYGGTEDEAIAALLHDAVEDQGGQRTREMIADKYGATIAQIVDGCTDSDTIPKPPWRERKEAYIAHIATASPSVLLVSACDKLYNARSILADYRVMGEEIWERFKGGKKDGTLWYYQALVEAYKKTGQHRVYDELERTVREIVDMVQSNDHD</sequence>
<dbReference type="CDD" id="cd00077">
    <property type="entry name" value="HDc"/>
    <property type="match status" value="1"/>
</dbReference>
<organism evidence="2 3">
    <name type="scientific">Leptolinea tardivitalis</name>
    <dbReference type="NCBI Taxonomy" id="229920"/>
    <lineage>
        <taxon>Bacteria</taxon>
        <taxon>Bacillati</taxon>
        <taxon>Chloroflexota</taxon>
        <taxon>Anaerolineae</taxon>
        <taxon>Anaerolineales</taxon>
        <taxon>Anaerolineaceae</taxon>
        <taxon>Leptolinea</taxon>
    </lineage>
</organism>
<dbReference type="EMBL" id="LGCK01000007">
    <property type="protein sequence ID" value="KPL73023.1"/>
    <property type="molecule type" value="Genomic_DNA"/>
</dbReference>
<feature type="domain" description="HD/PDEase" evidence="1">
    <location>
        <begin position="25"/>
        <end position="136"/>
    </location>
</feature>
<protein>
    <submittedName>
        <fullName evidence="2">Phosphohydrolase</fullName>
    </submittedName>
</protein>
<name>A0A0P6WSA5_9CHLR</name>
<evidence type="ECO:0000313" key="2">
    <source>
        <dbReference type="EMBL" id="KPL73023.1"/>
    </source>
</evidence>
<dbReference type="RefSeq" id="WP_062421488.1">
    <property type="nucleotide sequence ID" value="NZ_BBYA01000008.1"/>
</dbReference>
<reference evidence="2 3" key="1">
    <citation type="submission" date="2015-07" db="EMBL/GenBank/DDBJ databases">
        <title>Genome sequence of Leptolinea tardivitalis DSM 16556.</title>
        <authorList>
            <person name="Hemp J."/>
            <person name="Ward L.M."/>
            <person name="Pace L.A."/>
            <person name="Fischer W.W."/>
        </authorList>
    </citation>
    <scope>NUCLEOTIDE SEQUENCE [LARGE SCALE GENOMIC DNA]</scope>
    <source>
        <strain evidence="2 3">YMTK-2</strain>
    </source>
</reference>
<dbReference type="PANTHER" id="PTHR46246">
    <property type="entry name" value="GUANOSINE-3',5'-BIS(DIPHOSPHATE) 3'-PYROPHOSPHOHYDROLASE MESH1"/>
    <property type="match status" value="1"/>
</dbReference>
<keyword evidence="3" id="KW-1185">Reference proteome</keyword>
<gene>
    <name evidence="2" type="ORF">ADM99_08045</name>
</gene>
<dbReference type="AlphaFoldDB" id="A0A0P6WSA5"/>
<dbReference type="OrthoDB" id="9802385at2"/>
<dbReference type="SUPFAM" id="SSF109604">
    <property type="entry name" value="HD-domain/PDEase-like"/>
    <property type="match status" value="1"/>
</dbReference>
<dbReference type="Pfam" id="PF13328">
    <property type="entry name" value="HD_4"/>
    <property type="match status" value="1"/>
</dbReference>
<evidence type="ECO:0000313" key="3">
    <source>
        <dbReference type="Proteomes" id="UP000050430"/>
    </source>
</evidence>
<accession>A0A0P6WSA5</accession>
<dbReference type="PANTHER" id="PTHR46246:SF1">
    <property type="entry name" value="GUANOSINE-3',5'-BIS(DIPHOSPHATE) 3'-PYROPHOSPHOHYDROLASE MESH1"/>
    <property type="match status" value="1"/>
</dbReference>
<dbReference type="Gene3D" id="1.10.3210.10">
    <property type="entry name" value="Hypothetical protein af1432"/>
    <property type="match status" value="1"/>
</dbReference>
<dbReference type="InterPro" id="IPR052194">
    <property type="entry name" value="MESH1"/>
</dbReference>
<dbReference type="STRING" id="229920.ADM99_08045"/>
<dbReference type="SMART" id="SM00471">
    <property type="entry name" value="HDc"/>
    <property type="match status" value="1"/>
</dbReference>
<evidence type="ECO:0000259" key="1">
    <source>
        <dbReference type="SMART" id="SM00471"/>
    </source>
</evidence>
<dbReference type="GO" id="GO:0008893">
    <property type="term" value="F:guanosine-3',5'-bis(diphosphate) 3'-diphosphatase activity"/>
    <property type="evidence" value="ECO:0007669"/>
    <property type="project" value="TreeGrafter"/>
</dbReference>
<keyword evidence="2" id="KW-0378">Hydrolase</keyword>